<sequence length="205" mass="21687">MNPQRSCRGLLAVLGVAALAACASPAAPRDNFYRLGAVPEVAALSAPVLPGVVEVNRLDVDGVLSERGLAYVEADGALSRYRYDLWSDAPATALQQDLAETLRRAGIARQVVTPDLRVPPDWMVRGRLFRFEALPDKGRVAIKLQLAVVSARDGSLLMLRSYEAEPSAAGTGPAAAVAALQQGTAALLSRFVSDLSQVSLPVSRP</sequence>
<name>A0A7C9QW41_9PROT</name>
<feature type="signal peptide" evidence="1">
    <location>
        <begin position="1"/>
        <end position="26"/>
    </location>
</feature>
<dbReference type="Gene3D" id="3.40.50.10610">
    <property type="entry name" value="ABC-type transport auxiliary lipoprotein component"/>
    <property type="match status" value="1"/>
</dbReference>
<organism evidence="3 4">
    <name type="scientific">Magnetospirillum aberrantis SpK</name>
    <dbReference type="NCBI Taxonomy" id="908842"/>
    <lineage>
        <taxon>Bacteria</taxon>
        <taxon>Pseudomonadati</taxon>
        <taxon>Pseudomonadota</taxon>
        <taxon>Alphaproteobacteria</taxon>
        <taxon>Rhodospirillales</taxon>
        <taxon>Rhodospirillaceae</taxon>
        <taxon>Magnetospirillum</taxon>
    </lineage>
</organism>
<accession>A0A7C9QW41</accession>
<dbReference type="RefSeq" id="WP_163682614.1">
    <property type="nucleotide sequence ID" value="NZ_JAAIYP010000045.1"/>
</dbReference>
<keyword evidence="1" id="KW-0732">Signal</keyword>
<feature type="chain" id="PRO_5028817186" evidence="1">
    <location>
        <begin position="27"/>
        <end position="205"/>
    </location>
</feature>
<evidence type="ECO:0000256" key="1">
    <source>
        <dbReference type="SAM" id="SignalP"/>
    </source>
</evidence>
<dbReference type="Pfam" id="PF03886">
    <property type="entry name" value="ABC_trans_aux"/>
    <property type="match status" value="1"/>
</dbReference>
<evidence type="ECO:0000313" key="3">
    <source>
        <dbReference type="EMBL" id="NFV82005.1"/>
    </source>
</evidence>
<dbReference type="AlphaFoldDB" id="A0A7C9QW41"/>
<dbReference type="InterPro" id="IPR005586">
    <property type="entry name" value="ABC_trans_aux"/>
</dbReference>
<keyword evidence="4" id="KW-1185">Reference proteome</keyword>
<gene>
    <name evidence="3" type="ORF">G4223_17990</name>
</gene>
<dbReference type="SUPFAM" id="SSF159594">
    <property type="entry name" value="XCC0632-like"/>
    <property type="match status" value="1"/>
</dbReference>
<dbReference type="Proteomes" id="UP000480684">
    <property type="component" value="Unassembled WGS sequence"/>
</dbReference>
<reference evidence="3 4" key="1">
    <citation type="submission" date="2020-02" db="EMBL/GenBank/DDBJ databases">
        <authorList>
            <person name="Dziuba M."/>
            <person name="Kuznetsov B."/>
            <person name="Mardanov A."/>
            <person name="Ravin N."/>
            <person name="Grouzdev D."/>
        </authorList>
    </citation>
    <scope>NUCLEOTIDE SEQUENCE [LARGE SCALE GENOMIC DNA]</scope>
    <source>
        <strain evidence="3 4">SpK</strain>
    </source>
</reference>
<dbReference type="EMBL" id="JAAIYP010000045">
    <property type="protein sequence ID" value="NFV82005.1"/>
    <property type="molecule type" value="Genomic_DNA"/>
</dbReference>
<dbReference type="PROSITE" id="PS51257">
    <property type="entry name" value="PROKAR_LIPOPROTEIN"/>
    <property type="match status" value="1"/>
</dbReference>
<evidence type="ECO:0000313" key="4">
    <source>
        <dbReference type="Proteomes" id="UP000480684"/>
    </source>
</evidence>
<evidence type="ECO:0000259" key="2">
    <source>
        <dbReference type="Pfam" id="PF03886"/>
    </source>
</evidence>
<protein>
    <submittedName>
        <fullName evidence="3">ABC transporter</fullName>
    </submittedName>
</protein>
<proteinExistence type="predicted"/>
<feature type="domain" description="ABC-type transport auxiliary lipoprotein component" evidence="2">
    <location>
        <begin position="33"/>
        <end position="188"/>
    </location>
</feature>
<comment type="caution">
    <text evidence="3">The sequence shown here is derived from an EMBL/GenBank/DDBJ whole genome shotgun (WGS) entry which is preliminary data.</text>
</comment>